<evidence type="ECO:0000313" key="2">
    <source>
        <dbReference type="Proteomes" id="UP000177659"/>
    </source>
</evidence>
<sequence>MQKDTAKEILVLYSGGRDSSATAAELAHAGHYVRLFTYQAGLPELTGRAGDSAPEIRHLELLKAFPENIDENRVVRGNTYLIRKLAIEKTNSEHVVYPIALALAVHCEAIKYCLENDITHIASGYSGYQAQKDRYIEQHDDFVRLTKGFLKDYAISYITPVIDKSQEEVTGVLERHGISSNSLENKSLFGGIPFDVSHAHTFWQSSIPLCKTYLAELLKKS</sequence>
<name>A0A1F6CZX6_9BACT</name>
<organism evidence="1 2">
    <name type="scientific">Candidatus Kaiserbacteria bacterium RIFCSPHIGHO2_02_FULL_49_11</name>
    <dbReference type="NCBI Taxonomy" id="1798489"/>
    <lineage>
        <taxon>Bacteria</taxon>
        <taxon>Candidatus Kaiseribacteriota</taxon>
    </lineage>
</organism>
<reference evidence="1 2" key="1">
    <citation type="journal article" date="2016" name="Nat. Commun.">
        <title>Thousands of microbial genomes shed light on interconnected biogeochemical processes in an aquifer system.</title>
        <authorList>
            <person name="Anantharaman K."/>
            <person name="Brown C.T."/>
            <person name="Hug L.A."/>
            <person name="Sharon I."/>
            <person name="Castelle C.J."/>
            <person name="Probst A.J."/>
            <person name="Thomas B.C."/>
            <person name="Singh A."/>
            <person name="Wilkins M.J."/>
            <person name="Karaoz U."/>
            <person name="Brodie E.L."/>
            <person name="Williams K.H."/>
            <person name="Hubbard S.S."/>
            <person name="Banfield J.F."/>
        </authorList>
    </citation>
    <scope>NUCLEOTIDE SEQUENCE [LARGE SCALE GENOMIC DNA]</scope>
</reference>
<proteinExistence type="predicted"/>
<dbReference type="InterPro" id="IPR014729">
    <property type="entry name" value="Rossmann-like_a/b/a_fold"/>
</dbReference>
<dbReference type="Proteomes" id="UP000177659">
    <property type="component" value="Unassembled WGS sequence"/>
</dbReference>
<evidence type="ECO:0000313" key="1">
    <source>
        <dbReference type="EMBL" id="OGG54382.1"/>
    </source>
</evidence>
<accession>A0A1F6CZX6</accession>
<evidence type="ECO:0008006" key="3">
    <source>
        <dbReference type="Google" id="ProtNLM"/>
    </source>
</evidence>
<gene>
    <name evidence="1" type="ORF">A3D62_00435</name>
</gene>
<dbReference type="Gene3D" id="3.40.50.620">
    <property type="entry name" value="HUPs"/>
    <property type="match status" value="1"/>
</dbReference>
<protein>
    <recommendedName>
        <fullName evidence="3">Thil AANH domain-containing protein</fullName>
    </recommendedName>
</protein>
<dbReference type="SUPFAM" id="SSF52402">
    <property type="entry name" value="Adenine nucleotide alpha hydrolases-like"/>
    <property type="match status" value="1"/>
</dbReference>
<comment type="caution">
    <text evidence="1">The sequence shown here is derived from an EMBL/GenBank/DDBJ whole genome shotgun (WGS) entry which is preliminary data.</text>
</comment>
<dbReference type="EMBL" id="MFLC01000039">
    <property type="protein sequence ID" value="OGG54382.1"/>
    <property type="molecule type" value="Genomic_DNA"/>
</dbReference>
<dbReference type="AlphaFoldDB" id="A0A1F6CZX6"/>